<keyword evidence="2" id="KW-0175">Coiled coil</keyword>
<dbReference type="InterPro" id="IPR056396">
    <property type="entry name" value="HEAT_SCC3-SA"/>
</dbReference>
<dbReference type="GO" id="GO:0005634">
    <property type="term" value="C:nucleus"/>
    <property type="evidence" value="ECO:0007669"/>
    <property type="project" value="TreeGrafter"/>
</dbReference>
<evidence type="ECO:0000256" key="2">
    <source>
        <dbReference type="SAM" id="Coils"/>
    </source>
</evidence>
<dbReference type="GO" id="GO:0007062">
    <property type="term" value="P:sister chromatid cohesion"/>
    <property type="evidence" value="ECO:0007669"/>
    <property type="project" value="TreeGrafter"/>
</dbReference>
<dbReference type="PANTHER" id="PTHR11199:SF0">
    <property type="entry name" value="LD34181P-RELATED"/>
    <property type="match status" value="1"/>
</dbReference>
<dbReference type="AlphaFoldDB" id="A0A1B6I6I4"/>
<dbReference type="PANTHER" id="PTHR11199">
    <property type="entry name" value="STROMAL ANTIGEN"/>
    <property type="match status" value="1"/>
</dbReference>
<feature type="non-terminal residue" evidence="4">
    <location>
        <position position="470"/>
    </location>
</feature>
<feature type="coiled-coil region" evidence="2">
    <location>
        <begin position="285"/>
        <end position="312"/>
    </location>
</feature>
<protein>
    <recommendedName>
        <fullName evidence="3">Cohesin subunit SCC3/SA HEAT-repeats domain-containing protein</fullName>
    </recommendedName>
</protein>
<accession>A0A1B6I6I4</accession>
<evidence type="ECO:0000259" key="3">
    <source>
        <dbReference type="Pfam" id="PF24571"/>
    </source>
</evidence>
<dbReference type="Pfam" id="PF24571">
    <property type="entry name" value="HEAT_SCC3-SA"/>
    <property type="match status" value="1"/>
</dbReference>
<evidence type="ECO:0000313" key="4">
    <source>
        <dbReference type="EMBL" id="JAS82539.1"/>
    </source>
</evidence>
<feature type="domain" description="Cohesin subunit SCC3/SA HEAT-repeats" evidence="3">
    <location>
        <begin position="33"/>
        <end position="272"/>
    </location>
</feature>
<name>A0A1B6I6I4_9HEMI</name>
<comment type="similarity">
    <text evidence="1">Belongs to the SCC3 family.</text>
</comment>
<gene>
    <name evidence="4" type="ORF">g.43250</name>
</gene>
<feature type="non-terminal residue" evidence="4">
    <location>
        <position position="1"/>
    </location>
</feature>
<dbReference type="GO" id="GO:0000785">
    <property type="term" value="C:chromatin"/>
    <property type="evidence" value="ECO:0007669"/>
    <property type="project" value="TreeGrafter"/>
</dbReference>
<dbReference type="GO" id="GO:0008278">
    <property type="term" value="C:cohesin complex"/>
    <property type="evidence" value="ECO:0007669"/>
    <property type="project" value="TreeGrafter"/>
</dbReference>
<dbReference type="GO" id="GO:0003682">
    <property type="term" value="F:chromatin binding"/>
    <property type="evidence" value="ECO:0007669"/>
    <property type="project" value="TreeGrafter"/>
</dbReference>
<evidence type="ECO:0000256" key="1">
    <source>
        <dbReference type="ARBA" id="ARBA00005486"/>
    </source>
</evidence>
<reference evidence="4" key="1">
    <citation type="submission" date="2015-11" db="EMBL/GenBank/DDBJ databases">
        <title>De novo transcriptome assembly of four potential Pierce s Disease insect vectors from Arizona vineyards.</title>
        <authorList>
            <person name="Tassone E.E."/>
        </authorList>
    </citation>
    <scope>NUCLEOTIDE SEQUENCE</scope>
</reference>
<dbReference type="InterPro" id="IPR039662">
    <property type="entry name" value="Cohesin_Scc3/SA"/>
</dbReference>
<sequence length="470" mass="53665">AVIKFLHSSEVSLNCSCTAVFLEIMLPKAGFYLSNWKAWITLLTGDMYQGTPDLAVNACQLFTSVVRYTATGSLTSKVFLSIDEHFHSENETNDDKRVDCNAQEQMTCIVQSSIIELWEKYEINRECLLPLLMVPQYFCYNSNIDFNTLSLKIMAVKPHSEAELEEMMINLACILKMINNSQEWKYLVTKIEQYLFDVAQNFLQIVREMVTNPDQMDTMNKLSSVLMIAHYTLKYFDMSQTEMRDGVFQALSLHVANNKSQLVKVYVAPMCLYMIEWQLKDLPSLIASNDRVAKLEQQVNDLVNALTRFLQATNSETRTMAFKVLCRLLELFCATSEFIKGLPSSIQIRPSRLMCEWLNFNLNVLVPHNVTYTDSQKFQVAAKHLKRYCNLLSSGILDISYLSSVLPHFSLYLKDGNYNGVLRKLIEELSSNASLPSIVIYSLENINIHLGQSPCKMIAEGLAHVLFSQL</sequence>
<dbReference type="EMBL" id="GECU01025167">
    <property type="protein sequence ID" value="JAS82539.1"/>
    <property type="molecule type" value="Transcribed_RNA"/>
</dbReference>
<organism evidence="4">
    <name type="scientific">Homalodisca liturata</name>
    <dbReference type="NCBI Taxonomy" id="320908"/>
    <lineage>
        <taxon>Eukaryota</taxon>
        <taxon>Metazoa</taxon>
        <taxon>Ecdysozoa</taxon>
        <taxon>Arthropoda</taxon>
        <taxon>Hexapoda</taxon>
        <taxon>Insecta</taxon>
        <taxon>Pterygota</taxon>
        <taxon>Neoptera</taxon>
        <taxon>Paraneoptera</taxon>
        <taxon>Hemiptera</taxon>
        <taxon>Auchenorrhyncha</taxon>
        <taxon>Membracoidea</taxon>
        <taxon>Cicadellidae</taxon>
        <taxon>Cicadellinae</taxon>
        <taxon>Proconiini</taxon>
        <taxon>Homalodisca</taxon>
    </lineage>
</organism>
<dbReference type="SUPFAM" id="SSF48371">
    <property type="entry name" value="ARM repeat"/>
    <property type="match status" value="1"/>
</dbReference>
<dbReference type="InterPro" id="IPR016024">
    <property type="entry name" value="ARM-type_fold"/>
</dbReference>
<proteinExistence type="inferred from homology"/>